<keyword evidence="2" id="KW-1185">Reference proteome</keyword>
<gene>
    <name evidence="1" type="ORF">H4S07_004175</name>
</gene>
<comment type="caution">
    <text evidence="1">The sequence shown here is derived from an EMBL/GenBank/DDBJ whole genome shotgun (WGS) entry which is preliminary data.</text>
</comment>
<dbReference type="EMBL" id="JANBUP010001599">
    <property type="protein sequence ID" value="KAJ2804691.1"/>
    <property type="molecule type" value="Genomic_DNA"/>
</dbReference>
<evidence type="ECO:0000313" key="2">
    <source>
        <dbReference type="Proteomes" id="UP001140096"/>
    </source>
</evidence>
<sequence length="888" mass="97321">LVDAFTDIAEIFELVGARAELAEHTHDTLTIERGLGPKPNRPATARSLYQLDHVDDIIKGNTAITVSDAQRLASAQWNDASVEERQPYLDRHGKLKKQYKIDMSVYEARALMTASAACDVTKTPRAVNKALERELGPKPKRPKYPHRLYRESVVNDIYRENPGIPSNEADKLVCSRWINLSEEGRQPFKDHYSALRQQYKSDLAAYNARKEAFISSYSESASTARPTEPEHPRSSTPLSTLPRPTERLTESECTVSFLPPAPLPLPTVRVVQSEHTASSSLPVLLPRPTVSVAEPERPTPLTSLSSSPQLPEQPGGSEMTQSDEEIERELGPKPKRAARAYDVFYHETIRDRLKENPDLCVDDARKGIYAMWLNGGWEMRKSHIDRFKASREQHDAAIRAYYARARALVTAAYGVPEAPNPSDVLEWKLGRKPDPPVSAVHLYYLDVHEDMVKDNPSLRVEEVDAFVVAQWKVASKDVRQMYKDRYDELKREHAANVASYNSRERALFKAAIRKVRESRENCFANALNTTWPSQQPVTSTLPGRPSQSTERLNGPECPTSLASSGLIGLPPLLPAPIGSFGSHWPIGFPVFSQPMLSPVSAPLLANPPGLPWPTLPLTPVTWLDNSPNLPWPALPSLPTPSDSALPVGTLDVDAPAHSLASLWPAEITIPDQPPESTSLSANSGALPKQTISVGDSTPPALVMESGCVVMAAANTTATVAVPVIPSESIPLGMRPMSAAFQDTAETATSVRSSQPLLCMYPPAPETTLPVHTTPINPVIGVEPDEPLAPTKKRSKKKRKHAADDDVQGPSADQSTSSHRKRAKGDLKEGKKKRKQKSKVVVKLEDDIDAASTTNKENCQTVNAGSIINAAMSTVAQISVSATENPRFL</sequence>
<reference evidence="1" key="1">
    <citation type="submission" date="2022-07" db="EMBL/GenBank/DDBJ databases">
        <title>Phylogenomic reconstructions and comparative analyses of Kickxellomycotina fungi.</title>
        <authorList>
            <person name="Reynolds N.K."/>
            <person name="Stajich J.E."/>
            <person name="Barry K."/>
            <person name="Grigoriev I.V."/>
            <person name="Crous P."/>
            <person name="Smith M.E."/>
        </authorList>
    </citation>
    <scope>NUCLEOTIDE SEQUENCE</scope>
    <source>
        <strain evidence="1">CBS 102833</strain>
    </source>
</reference>
<feature type="non-terminal residue" evidence="1">
    <location>
        <position position="1"/>
    </location>
</feature>
<dbReference type="Proteomes" id="UP001140096">
    <property type="component" value="Unassembled WGS sequence"/>
</dbReference>
<proteinExistence type="predicted"/>
<evidence type="ECO:0000313" key="1">
    <source>
        <dbReference type="EMBL" id="KAJ2804691.1"/>
    </source>
</evidence>
<accession>A0ACC1LAG8</accession>
<organism evidence="1 2">
    <name type="scientific">Coemansia furcata</name>
    <dbReference type="NCBI Taxonomy" id="417177"/>
    <lineage>
        <taxon>Eukaryota</taxon>
        <taxon>Fungi</taxon>
        <taxon>Fungi incertae sedis</taxon>
        <taxon>Zoopagomycota</taxon>
        <taxon>Kickxellomycotina</taxon>
        <taxon>Kickxellomycetes</taxon>
        <taxon>Kickxellales</taxon>
        <taxon>Kickxellaceae</taxon>
        <taxon>Coemansia</taxon>
    </lineage>
</organism>
<protein>
    <submittedName>
        <fullName evidence="1">Uncharacterized protein</fullName>
    </submittedName>
</protein>
<name>A0ACC1LAG8_9FUNG</name>